<dbReference type="Pfam" id="PF13556">
    <property type="entry name" value="HTH_30"/>
    <property type="match status" value="1"/>
</dbReference>
<reference evidence="3 4" key="1">
    <citation type="submission" date="2016-06" db="EMBL/GenBank/DDBJ databases">
        <authorList>
            <person name="Kjaerup R.B."/>
            <person name="Dalgaard T.S."/>
            <person name="Juul-Madsen H.R."/>
        </authorList>
    </citation>
    <scope>NUCLEOTIDE SEQUENCE [LARGE SCALE GENOMIC DNA]</scope>
    <source>
        <strain evidence="3 4">DSM 43363</strain>
    </source>
</reference>
<feature type="domain" description="RsbT co-antagonist protein RsbRD N-terminal" evidence="2">
    <location>
        <begin position="22"/>
        <end position="155"/>
    </location>
</feature>
<proteinExistence type="predicted"/>
<dbReference type="AlphaFoldDB" id="A0A1C6VC03"/>
<evidence type="ECO:0000259" key="2">
    <source>
        <dbReference type="Pfam" id="PF14361"/>
    </source>
</evidence>
<dbReference type="Gene3D" id="1.10.10.2840">
    <property type="entry name" value="PucR C-terminal helix-turn-helix domain"/>
    <property type="match status" value="1"/>
</dbReference>
<protein>
    <submittedName>
        <fullName evidence="3">PucR C-terminal helix-turn-helix domain-containing protein</fullName>
    </submittedName>
</protein>
<evidence type="ECO:0000259" key="1">
    <source>
        <dbReference type="Pfam" id="PF13556"/>
    </source>
</evidence>
<dbReference type="STRING" id="47871.GA0070608_2865"/>
<feature type="domain" description="PucR C-terminal helix-turn-helix" evidence="1">
    <location>
        <begin position="335"/>
        <end position="385"/>
    </location>
</feature>
<dbReference type="InterPro" id="IPR025736">
    <property type="entry name" value="PucR_C-HTH_dom"/>
</dbReference>
<gene>
    <name evidence="3" type="ORF">GA0070608_2865</name>
</gene>
<dbReference type="RefSeq" id="WP_091628050.1">
    <property type="nucleotide sequence ID" value="NZ_FMIC01000002.1"/>
</dbReference>
<dbReference type="EMBL" id="FMIC01000002">
    <property type="protein sequence ID" value="SCL63873.1"/>
    <property type="molecule type" value="Genomic_DNA"/>
</dbReference>
<dbReference type="PANTHER" id="PTHR33744">
    <property type="entry name" value="CARBOHYDRATE DIACID REGULATOR"/>
    <property type="match status" value="1"/>
</dbReference>
<dbReference type="Proteomes" id="UP000199343">
    <property type="component" value="Unassembled WGS sequence"/>
</dbReference>
<dbReference type="OrthoDB" id="4441434at2"/>
<dbReference type="Pfam" id="PF14361">
    <property type="entry name" value="RsbRD_N"/>
    <property type="match status" value="1"/>
</dbReference>
<organism evidence="3 4">
    <name type="scientific">Micromonospora peucetia</name>
    <dbReference type="NCBI Taxonomy" id="47871"/>
    <lineage>
        <taxon>Bacteria</taxon>
        <taxon>Bacillati</taxon>
        <taxon>Actinomycetota</taxon>
        <taxon>Actinomycetes</taxon>
        <taxon>Micromonosporales</taxon>
        <taxon>Micromonosporaceae</taxon>
        <taxon>Micromonospora</taxon>
    </lineage>
</organism>
<sequence>MGLPERVAVQRRLVERGSGVDERVIAAVLREVPAYSTISPAQLAETRAIAAWAIRRLIEMWIDDSTLTAADLQRFRGIGAARATDGRPLFAVLRAYRVAAVEISDLVIDLASDGLALSDVVALNRTLLTGVDQLSESLFAGYNSAVEQLNSNRTQMLAGLTHDLLTGRQTSAAVLADRAAQLGIAIPAALALVVVAPDSTGTVLSEGDVADLASSISSAGGGQPLDVLHALRRHQGVLLAATVPDLTGELTFRKWRACVIRKVTPAALPAEFRLASAALDHAPDEAYANSPILDRGDAMLVALLRGQPSVDPAELAAEALGPVAEARNAHLREGLSGYLRWGSSTEAAERLGLHPQTMRHRLRRVTELSGRDIRLSWDRLMLDIARSVGEVADRDRTPTGRPPVRR</sequence>
<dbReference type="InterPro" id="IPR051448">
    <property type="entry name" value="CdaR-like_regulators"/>
</dbReference>
<dbReference type="InterPro" id="IPR042070">
    <property type="entry name" value="PucR_C-HTH_sf"/>
</dbReference>
<name>A0A1C6VC03_9ACTN</name>
<dbReference type="InterPro" id="IPR025751">
    <property type="entry name" value="RsbRD_N_dom"/>
</dbReference>
<evidence type="ECO:0000313" key="3">
    <source>
        <dbReference type="EMBL" id="SCL63873.1"/>
    </source>
</evidence>
<evidence type="ECO:0000313" key="4">
    <source>
        <dbReference type="Proteomes" id="UP000199343"/>
    </source>
</evidence>
<accession>A0A1C6VC03</accession>